<keyword evidence="5 7" id="KW-0975">Bacterial flagellum</keyword>
<dbReference type="NCBIfam" id="NF005955">
    <property type="entry name" value="PRK08032.1"/>
    <property type="match status" value="1"/>
</dbReference>
<evidence type="ECO:0000256" key="3">
    <source>
        <dbReference type="ARBA" id="ARBA00016246"/>
    </source>
</evidence>
<dbReference type="GO" id="GO:0009424">
    <property type="term" value="C:bacterial-type flagellum hook"/>
    <property type="evidence" value="ECO:0007669"/>
    <property type="project" value="UniProtKB-UniRule"/>
</dbReference>
<dbReference type="Pfam" id="PF02465">
    <property type="entry name" value="FliD_N"/>
    <property type="match status" value="1"/>
</dbReference>
<dbReference type="Pfam" id="PF07195">
    <property type="entry name" value="FliD_C"/>
    <property type="match status" value="1"/>
</dbReference>
<evidence type="ECO:0000259" key="9">
    <source>
        <dbReference type="Pfam" id="PF07195"/>
    </source>
</evidence>
<reference evidence="10 11" key="1">
    <citation type="journal article" date="2012" name="BMC Genomics">
        <title>Comparative genomics of bacteria in the genus Providencia isolated from wild Drosophila melanogaster.</title>
        <authorList>
            <person name="Galac M.R."/>
            <person name="Lazzaro B.P."/>
        </authorList>
    </citation>
    <scope>NUCLEOTIDE SEQUENCE [LARGE SCALE GENOMIC DNA]</scope>
    <source>
        <strain evidence="10 11">DSM 19967</strain>
    </source>
</reference>
<dbReference type="HOGENOM" id="CLU_015182_8_1_6"/>
<sequence>MANISTLGIGANLDLHKQMDQIEMIERRRLEPLTEQKKTYNIQISAFVKIQSSLEKLKQSAEDLKKCNETTTTKVDSEYKTFSAKTTEKAITGIHDIFISQLAKAQTISTKGYPDKTIPLGNNNAERIITISQPVEKDPIIIKLGNEHTSLVTIAAAINKENKSVNATIIKNNNNEYHLALTSKKEGIEHRININVEGDEVLNKVLNVTSVINKKGNVELINRNNDAIEQKVSPKNACLSIDGFDFETQSNTTKDLFPGLVLTLKQKSEYGKPESLVISNETHSMKEKIQAWVTYYNEFQNISKDLSKYVPNDKNDEKNKNNGPLIGNSTLRNIQNQLQSQVRTIQSSGNIKLLNQMGIRQNLDGTLSINEEKLDKILDENNISVKKFFIGDNKEVGFATNNIHFLNKTLDNYEGTLHLAKSNIRRKNKDIDKSIDKVNRQIESTMDAHRRKFQNLDKMMHQINSTGNSLTQLLNKSYV</sequence>
<comment type="caution">
    <text evidence="10">The sequence shown here is derived from an EMBL/GenBank/DDBJ whole genome shotgun (WGS) entry which is preliminary data.</text>
</comment>
<feature type="domain" description="Flagellar hook-associated protein 2 N-terminal" evidence="8">
    <location>
        <begin position="12"/>
        <end position="106"/>
    </location>
</feature>
<evidence type="ECO:0000256" key="4">
    <source>
        <dbReference type="ARBA" id="ARBA00023054"/>
    </source>
</evidence>
<dbReference type="InterPro" id="IPR003481">
    <property type="entry name" value="FliD_N"/>
</dbReference>
<evidence type="ECO:0000256" key="6">
    <source>
        <dbReference type="ARBA" id="ARBA00025175"/>
    </source>
</evidence>
<proteinExistence type="inferred from homology"/>
<dbReference type="OrthoDB" id="5980200at2"/>
<evidence type="ECO:0000256" key="5">
    <source>
        <dbReference type="ARBA" id="ARBA00023143"/>
    </source>
</evidence>
<evidence type="ECO:0000313" key="11">
    <source>
        <dbReference type="Proteomes" id="UP000010290"/>
    </source>
</evidence>
<dbReference type="Proteomes" id="UP000010290">
    <property type="component" value="Chromosome"/>
</dbReference>
<protein>
    <recommendedName>
        <fullName evidence="3 7">Flagellar hook-associated protein 2</fullName>
        <shortName evidence="7">HAP2</shortName>
    </recommendedName>
    <alternativeName>
        <fullName evidence="7">Flagellar cap protein</fullName>
    </alternativeName>
</protein>
<evidence type="ECO:0000256" key="1">
    <source>
        <dbReference type="ARBA" id="ARBA00009764"/>
    </source>
</evidence>
<comment type="similarity">
    <text evidence="1 7">Belongs to the FliD family.</text>
</comment>
<keyword evidence="11" id="KW-1185">Reference proteome</keyword>
<name>K8WD71_9GAMM</name>
<keyword evidence="7" id="KW-0964">Secreted</keyword>
<keyword evidence="10" id="KW-0969">Cilium</keyword>
<dbReference type="AlphaFoldDB" id="K8WD71"/>
<comment type="function">
    <text evidence="6">Required for the morphogenesis and for the elongation of the flagellar filament by facilitating polymerization of the flagellin monomers at the tip of growing filament. Forms a capping structure, which prevents flagellin subunits (transported through the central channel of the flagellum) from leaking out without polymerization at the distal end.</text>
</comment>
<dbReference type="GO" id="GO:0005576">
    <property type="term" value="C:extracellular region"/>
    <property type="evidence" value="ECO:0007669"/>
    <property type="project" value="UniProtKB-SubCell"/>
</dbReference>
<accession>K8WD71</accession>
<comment type="function">
    <text evidence="7">Required for morphogenesis and for the elongation of the flagellar filament by facilitating polymerization of the flagellin monomers at the tip of growing filament. Forms a capping structure, which prevents flagellin subunits (transported through the central channel of the flagellum) from leaking out without polymerization at the distal end.</text>
</comment>
<dbReference type="PATRIC" id="fig|1141660.3.peg.1548"/>
<evidence type="ECO:0000259" key="8">
    <source>
        <dbReference type="Pfam" id="PF02465"/>
    </source>
</evidence>
<dbReference type="RefSeq" id="WP_008915382.1">
    <property type="nucleotide sequence ID" value="NZ_CM001773.1"/>
</dbReference>
<dbReference type="PANTHER" id="PTHR30288">
    <property type="entry name" value="FLAGELLAR CAP/ASSEMBLY PROTEIN FLID"/>
    <property type="match status" value="1"/>
</dbReference>
<evidence type="ECO:0000256" key="7">
    <source>
        <dbReference type="RuleBase" id="RU362066"/>
    </source>
</evidence>
<evidence type="ECO:0000256" key="2">
    <source>
        <dbReference type="ARBA" id="ARBA00011255"/>
    </source>
</evidence>
<dbReference type="InterPro" id="IPR040026">
    <property type="entry name" value="FliD"/>
</dbReference>
<dbReference type="GO" id="GO:0071973">
    <property type="term" value="P:bacterial-type flagellum-dependent cell motility"/>
    <property type="evidence" value="ECO:0007669"/>
    <property type="project" value="TreeGrafter"/>
</dbReference>
<dbReference type="InterPro" id="IPR010809">
    <property type="entry name" value="FliD_C"/>
</dbReference>
<keyword evidence="4" id="KW-0175">Coiled coil</keyword>
<dbReference type="GO" id="GO:0007155">
    <property type="term" value="P:cell adhesion"/>
    <property type="evidence" value="ECO:0007669"/>
    <property type="project" value="InterPro"/>
</dbReference>
<feature type="domain" description="Flagellar hook-associated protein 2 C-terminal" evidence="9">
    <location>
        <begin position="235"/>
        <end position="465"/>
    </location>
</feature>
<keyword evidence="10" id="KW-0282">Flagellum</keyword>
<organism evidence="10 11">
    <name type="scientific">Providencia sneebia DSM 19967</name>
    <dbReference type="NCBI Taxonomy" id="1141660"/>
    <lineage>
        <taxon>Bacteria</taxon>
        <taxon>Pseudomonadati</taxon>
        <taxon>Pseudomonadota</taxon>
        <taxon>Gammaproteobacteria</taxon>
        <taxon>Enterobacterales</taxon>
        <taxon>Morganellaceae</taxon>
        <taxon>Providencia</taxon>
    </lineage>
</organism>
<evidence type="ECO:0000313" key="10">
    <source>
        <dbReference type="EMBL" id="EKT58588.1"/>
    </source>
</evidence>
<gene>
    <name evidence="10" type="primary">fliD</name>
    <name evidence="10" type="ORF">OO7_07729</name>
</gene>
<dbReference type="GO" id="GO:0009421">
    <property type="term" value="C:bacterial-type flagellum filament cap"/>
    <property type="evidence" value="ECO:0007669"/>
    <property type="project" value="InterPro"/>
</dbReference>
<keyword evidence="10" id="KW-0966">Cell projection</keyword>
<dbReference type="PANTHER" id="PTHR30288:SF0">
    <property type="entry name" value="FLAGELLAR HOOK-ASSOCIATED PROTEIN 2"/>
    <property type="match status" value="1"/>
</dbReference>
<comment type="subcellular location">
    <subcellularLocation>
        <location evidence="7">Secreted</location>
    </subcellularLocation>
    <subcellularLocation>
        <location evidence="7">Bacterial flagellum</location>
    </subcellularLocation>
</comment>
<dbReference type="EMBL" id="AKKN01000007">
    <property type="protein sequence ID" value="EKT58588.1"/>
    <property type="molecule type" value="Genomic_DNA"/>
</dbReference>
<comment type="subunit">
    <text evidence="2 7">Homopentamer.</text>
</comment>